<dbReference type="FunCoup" id="A0A6I8NPJ2">
    <property type="interactions" value="3"/>
</dbReference>
<dbReference type="AlphaFoldDB" id="A0A6I8NPJ2"/>
<accession>A0A6I8NPJ2</accession>
<dbReference type="OMA" id="ICTEACK"/>
<dbReference type="InterPro" id="IPR008197">
    <property type="entry name" value="WAP_dom"/>
</dbReference>
<feature type="region of interest" description="Disordered" evidence="2">
    <location>
        <begin position="1"/>
        <end position="28"/>
    </location>
</feature>
<dbReference type="PRINTS" id="PR00759">
    <property type="entry name" value="BASICPTASE"/>
</dbReference>
<sequence length="243" mass="25593">MADPIPGNPGNPGPGDSGPPTPGGLDHPVVRHRVEDRFHPWGHCPGPCGLNPAPKRLTQATYLIVKLNPGVLPLPPLPSPSQGLGFKLWPASAGTLRHHSSSTMKSGSLFVLVALLVLESQLTGALSPVKGGSVRPGTCPMPKKGNAGICTEACKGDDSCPRGQKCCSNGCGHVCMTPETGSSGNICEKPMDKGLCMAYMPKFYYNSKTKKCESFIYGGCQGNENRFDTVEECMARCGGKQKV</sequence>
<evidence type="ECO:0008006" key="7">
    <source>
        <dbReference type="Google" id="ProtNLM"/>
    </source>
</evidence>
<dbReference type="GeneTree" id="ENSGT00940000165273"/>
<dbReference type="GO" id="GO:0005615">
    <property type="term" value="C:extracellular space"/>
    <property type="evidence" value="ECO:0000318"/>
    <property type="project" value="GO_Central"/>
</dbReference>
<dbReference type="PROSITE" id="PS50279">
    <property type="entry name" value="BPTI_KUNITZ_2"/>
    <property type="match status" value="1"/>
</dbReference>
<feature type="compositionally biased region" description="Pro residues" evidence="2">
    <location>
        <begin position="1"/>
        <end position="22"/>
    </location>
</feature>
<dbReference type="InterPro" id="IPR036880">
    <property type="entry name" value="Kunitz_BPTI_sf"/>
</dbReference>
<dbReference type="PANTHER" id="PTHR46751">
    <property type="entry name" value="EPPIN"/>
    <property type="match status" value="1"/>
</dbReference>
<dbReference type="PROSITE" id="PS51390">
    <property type="entry name" value="WAP"/>
    <property type="match status" value="1"/>
</dbReference>
<dbReference type="Proteomes" id="UP000002279">
    <property type="component" value="Chromosome 17"/>
</dbReference>
<name>A0A6I8NPJ2_ORNAN</name>
<keyword evidence="6" id="KW-1185">Reference proteome</keyword>
<dbReference type="Bgee" id="ENSOANG00000040167">
    <property type="expression patterns" value="Expressed in liver and 2 other cell types or tissues"/>
</dbReference>
<evidence type="ECO:0000259" key="4">
    <source>
        <dbReference type="PROSITE" id="PS51390"/>
    </source>
</evidence>
<dbReference type="CDD" id="cd00109">
    <property type="entry name" value="Kunitz-type"/>
    <property type="match status" value="1"/>
</dbReference>
<evidence type="ECO:0000313" key="5">
    <source>
        <dbReference type="Ensembl" id="ENSOANP00000043007.1"/>
    </source>
</evidence>
<dbReference type="Gene3D" id="4.10.75.10">
    <property type="entry name" value="Elafin-like"/>
    <property type="match status" value="1"/>
</dbReference>
<dbReference type="InterPro" id="IPR036645">
    <property type="entry name" value="Elafin-like_sf"/>
</dbReference>
<gene>
    <name evidence="5" type="primary">LOC100081773</name>
</gene>
<dbReference type="SUPFAM" id="SSF57256">
    <property type="entry name" value="Elafin-like"/>
    <property type="match status" value="1"/>
</dbReference>
<dbReference type="Pfam" id="PF00014">
    <property type="entry name" value="Kunitz_BPTI"/>
    <property type="match status" value="1"/>
</dbReference>
<reference evidence="5 6" key="1">
    <citation type="journal article" date="2008" name="Nature">
        <title>Genome analysis of the platypus reveals unique signatures of evolution.</title>
        <authorList>
            <person name="Warren W.C."/>
            <person name="Hillier L.W."/>
            <person name="Marshall Graves J.A."/>
            <person name="Birney E."/>
            <person name="Ponting C.P."/>
            <person name="Grutzner F."/>
            <person name="Belov K."/>
            <person name="Miller W."/>
            <person name="Clarke L."/>
            <person name="Chinwalla A.T."/>
            <person name="Yang S.P."/>
            <person name="Heger A."/>
            <person name="Locke D.P."/>
            <person name="Miethke P."/>
            <person name="Waters P.D."/>
            <person name="Veyrunes F."/>
            <person name="Fulton L."/>
            <person name="Fulton B."/>
            <person name="Graves T."/>
            <person name="Wallis J."/>
            <person name="Puente X.S."/>
            <person name="Lopez-Otin C."/>
            <person name="Ordonez G.R."/>
            <person name="Eichler E.E."/>
            <person name="Chen L."/>
            <person name="Cheng Z."/>
            <person name="Deakin J.E."/>
            <person name="Alsop A."/>
            <person name="Thompson K."/>
            <person name="Kirby P."/>
            <person name="Papenfuss A.T."/>
            <person name="Wakefield M.J."/>
            <person name="Olender T."/>
            <person name="Lancet D."/>
            <person name="Huttley G.A."/>
            <person name="Smit A.F."/>
            <person name="Pask A."/>
            <person name="Temple-Smith P."/>
            <person name="Batzer M.A."/>
            <person name="Walker J.A."/>
            <person name="Konkel M.K."/>
            <person name="Harris R.S."/>
            <person name="Whittington C.M."/>
            <person name="Wong E.S."/>
            <person name="Gemmell N.J."/>
            <person name="Buschiazzo E."/>
            <person name="Vargas Jentzsch I.M."/>
            <person name="Merkel A."/>
            <person name="Schmitz J."/>
            <person name="Zemann A."/>
            <person name="Churakov G."/>
            <person name="Kriegs J.O."/>
            <person name="Brosius J."/>
            <person name="Murchison E.P."/>
            <person name="Sachidanandam R."/>
            <person name="Smith C."/>
            <person name="Hannon G.J."/>
            <person name="Tsend-Ayush E."/>
            <person name="McMillan D."/>
            <person name="Attenborough R."/>
            <person name="Rens W."/>
            <person name="Ferguson-Smith M."/>
            <person name="Lefevre C.M."/>
            <person name="Sharp J.A."/>
            <person name="Nicholas K.R."/>
            <person name="Ray D.A."/>
            <person name="Kube M."/>
            <person name="Reinhardt R."/>
            <person name="Pringle T.H."/>
            <person name="Taylor J."/>
            <person name="Jones R.C."/>
            <person name="Nixon B."/>
            <person name="Dacheux J.L."/>
            <person name="Niwa H."/>
            <person name="Sekita Y."/>
            <person name="Huang X."/>
            <person name="Stark A."/>
            <person name="Kheradpour P."/>
            <person name="Kellis M."/>
            <person name="Flicek P."/>
            <person name="Chen Y."/>
            <person name="Webber C."/>
            <person name="Hardison R."/>
            <person name="Nelson J."/>
            <person name="Hallsworth-Pepin K."/>
            <person name="Delehaunty K."/>
            <person name="Markovic C."/>
            <person name="Minx P."/>
            <person name="Feng Y."/>
            <person name="Kremitzki C."/>
            <person name="Mitreva M."/>
            <person name="Glasscock J."/>
            <person name="Wylie T."/>
            <person name="Wohldmann P."/>
            <person name="Thiru P."/>
            <person name="Nhan M.N."/>
            <person name="Pohl C.S."/>
            <person name="Smith S.M."/>
            <person name="Hou S."/>
            <person name="Nefedov M."/>
            <person name="de Jong P.J."/>
            <person name="Renfree M.B."/>
            <person name="Mardis E.R."/>
            <person name="Wilson R.K."/>
        </authorList>
    </citation>
    <scope>NUCLEOTIDE SEQUENCE [LARGE SCALE GENOMIC DNA]</scope>
    <source>
        <strain evidence="5 6">Glennie</strain>
    </source>
</reference>
<dbReference type="Pfam" id="PF00095">
    <property type="entry name" value="WAP"/>
    <property type="match status" value="1"/>
</dbReference>
<dbReference type="FunFam" id="4.10.410.10:FF:000004">
    <property type="entry name" value="Tissue factor pathway inhibitor"/>
    <property type="match status" value="1"/>
</dbReference>
<evidence type="ECO:0000256" key="1">
    <source>
        <dbReference type="ARBA" id="ARBA00023157"/>
    </source>
</evidence>
<reference evidence="5" key="2">
    <citation type="submission" date="2025-08" db="UniProtKB">
        <authorList>
            <consortium name="Ensembl"/>
        </authorList>
    </citation>
    <scope>IDENTIFICATION</scope>
    <source>
        <strain evidence="5">Glennie</strain>
    </source>
</reference>
<dbReference type="InterPro" id="IPR020901">
    <property type="entry name" value="Prtase_inh_Kunz-CS"/>
</dbReference>
<dbReference type="CDD" id="cd00199">
    <property type="entry name" value="WAP"/>
    <property type="match status" value="1"/>
</dbReference>
<feature type="domain" description="WAP" evidence="4">
    <location>
        <begin position="132"/>
        <end position="179"/>
    </location>
</feature>
<protein>
    <recommendedName>
        <fullName evidence="7">BPTI/Kunitz inhibitor domain-containing protein</fullName>
    </recommendedName>
</protein>
<feature type="domain" description="BPTI/Kunitz inhibitor" evidence="3">
    <location>
        <begin position="187"/>
        <end position="237"/>
    </location>
</feature>
<dbReference type="InParanoid" id="A0A6I8NPJ2"/>
<dbReference type="SMART" id="SM00217">
    <property type="entry name" value="WAP"/>
    <property type="match status" value="1"/>
</dbReference>
<dbReference type="PANTHER" id="PTHR46751:SF1">
    <property type="entry name" value="WAP FOUR-DISULFIDE CORE DOMAIN PROTEIN 6A"/>
    <property type="match status" value="1"/>
</dbReference>
<dbReference type="InterPro" id="IPR002223">
    <property type="entry name" value="Kunitz_BPTI"/>
</dbReference>
<dbReference type="PRINTS" id="PR00003">
    <property type="entry name" value="4DISULPHCORE"/>
</dbReference>
<proteinExistence type="predicted"/>
<dbReference type="GO" id="GO:0004867">
    <property type="term" value="F:serine-type endopeptidase inhibitor activity"/>
    <property type="evidence" value="ECO:0007669"/>
    <property type="project" value="InterPro"/>
</dbReference>
<evidence type="ECO:0000313" key="6">
    <source>
        <dbReference type="Proteomes" id="UP000002279"/>
    </source>
</evidence>
<dbReference type="SMART" id="SM00131">
    <property type="entry name" value="KU"/>
    <property type="match status" value="1"/>
</dbReference>
<dbReference type="Gene3D" id="4.10.410.10">
    <property type="entry name" value="Pancreatic trypsin inhibitor Kunitz domain"/>
    <property type="match status" value="1"/>
</dbReference>
<evidence type="ECO:0000256" key="2">
    <source>
        <dbReference type="SAM" id="MobiDB-lite"/>
    </source>
</evidence>
<organism evidence="5 6">
    <name type="scientific">Ornithorhynchus anatinus</name>
    <name type="common">Duckbill platypus</name>
    <dbReference type="NCBI Taxonomy" id="9258"/>
    <lineage>
        <taxon>Eukaryota</taxon>
        <taxon>Metazoa</taxon>
        <taxon>Chordata</taxon>
        <taxon>Craniata</taxon>
        <taxon>Vertebrata</taxon>
        <taxon>Euteleostomi</taxon>
        <taxon>Mammalia</taxon>
        <taxon>Monotremata</taxon>
        <taxon>Ornithorhynchidae</taxon>
        <taxon>Ornithorhynchus</taxon>
    </lineage>
</organism>
<reference evidence="5" key="3">
    <citation type="submission" date="2025-09" db="UniProtKB">
        <authorList>
            <consortium name="Ensembl"/>
        </authorList>
    </citation>
    <scope>IDENTIFICATION</scope>
    <source>
        <strain evidence="5">Glennie</strain>
    </source>
</reference>
<dbReference type="GO" id="GO:1901318">
    <property type="term" value="P:negative regulation of flagellated sperm motility"/>
    <property type="evidence" value="ECO:0000318"/>
    <property type="project" value="GO_Central"/>
</dbReference>
<dbReference type="Ensembl" id="ENSOANT00000074809.1">
    <property type="protein sequence ID" value="ENSOANP00000043007.1"/>
    <property type="gene ID" value="ENSOANG00000040167.1"/>
</dbReference>
<evidence type="ECO:0000259" key="3">
    <source>
        <dbReference type="PROSITE" id="PS50279"/>
    </source>
</evidence>
<dbReference type="InterPro" id="IPR051388">
    <property type="entry name" value="Serpin_venom_toxin"/>
</dbReference>
<dbReference type="PROSITE" id="PS00280">
    <property type="entry name" value="BPTI_KUNITZ_1"/>
    <property type="match status" value="1"/>
</dbReference>
<dbReference type="SUPFAM" id="SSF57362">
    <property type="entry name" value="BPTI-like"/>
    <property type="match status" value="1"/>
</dbReference>
<keyword evidence="1" id="KW-1015">Disulfide bond</keyword>